<dbReference type="AlphaFoldDB" id="A0A8W8KNV3"/>
<protein>
    <submittedName>
        <fullName evidence="2">Uncharacterized protein</fullName>
    </submittedName>
</protein>
<keyword evidence="3" id="KW-1185">Reference proteome</keyword>
<organism evidence="2 3">
    <name type="scientific">Magallana gigas</name>
    <name type="common">Pacific oyster</name>
    <name type="synonym">Crassostrea gigas</name>
    <dbReference type="NCBI Taxonomy" id="29159"/>
    <lineage>
        <taxon>Eukaryota</taxon>
        <taxon>Metazoa</taxon>
        <taxon>Spiralia</taxon>
        <taxon>Lophotrochozoa</taxon>
        <taxon>Mollusca</taxon>
        <taxon>Bivalvia</taxon>
        <taxon>Autobranchia</taxon>
        <taxon>Pteriomorphia</taxon>
        <taxon>Ostreida</taxon>
        <taxon>Ostreoidea</taxon>
        <taxon>Ostreidae</taxon>
        <taxon>Magallana</taxon>
    </lineage>
</organism>
<evidence type="ECO:0000313" key="3">
    <source>
        <dbReference type="Proteomes" id="UP000005408"/>
    </source>
</evidence>
<accession>A0A8W8KNV3</accession>
<name>A0A8W8KNV3_MAGGI</name>
<keyword evidence="1" id="KW-0732">Signal</keyword>
<reference evidence="2" key="1">
    <citation type="submission" date="2022-08" db="UniProtKB">
        <authorList>
            <consortium name="EnsemblMetazoa"/>
        </authorList>
    </citation>
    <scope>IDENTIFICATION</scope>
    <source>
        <strain evidence="2">05x7-T-G4-1.051#20</strain>
    </source>
</reference>
<feature type="signal peptide" evidence="1">
    <location>
        <begin position="1"/>
        <end position="23"/>
    </location>
</feature>
<dbReference type="EnsemblMetazoa" id="G24293.1">
    <property type="protein sequence ID" value="G24293.1:cds"/>
    <property type="gene ID" value="G24293"/>
</dbReference>
<sequence length="99" mass="10546">MAATDKVFIAALLLMAILSISHRVGVSAKCAADVCATSLRTGDKRVCKTKLRCVDNSPGCSYEQKKRAKKKLAIKGCSDSGIPIISAMSLFVAALFHML</sequence>
<dbReference type="Proteomes" id="UP000005408">
    <property type="component" value="Unassembled WGS sequence"/>
</dbReference>
<evidence type="ECO:0000313" key="2">
    <source>
        <dbReference type="EnsemblMetazoa" id="G24293.1:cds"/>
    </source>
</evidence>
<proteinExistence type="predicted"/>
<evidence type="ECO:0000256" key="1">
    <source>
        <dbReference type="SAM" id="SignalP"/>
    </source>
</evidence>
<feature type="chain" id="PRO_5036477100" evidence="1">
    <location>
        <begin position="24"/>
        <end position="99"/>
    </location>
</feature>